<dbReference type="Pfam" id="PF17921">
    <property type="entry name" value="Integrase_H2C2"/>
    <property type="match status" value="1"/>
</dbReference>
<dbReference type="InterPro" id="IPR041577">
    <property type="entry name" value="RT_RNaseH_2"/>
</dbReference>
<dbReference type="InterPro" id="IPR001584">
    <property type="entry name" value="Integrase_cat-core"/>
</dbReference>
<dbReference type="GO" id="GO:0003824">
    <property type="term" value="F:catalytic activity"/>
    <property type="evidence" value="ECO:0007669"/>
    <property type="project" value="UniProtKB-KW"/>
</dbReference>
<accession>A0A438HH18</accession>
<dbReference type="Gene3D" id="3.30.70.270">
    <property type="match status" value="1"/>
</dbReference>
<dbReference type="InterPro" id="IPR050951">
    <property type="entry name" value="Retrovirus_Pol_polyprotein"/>
</dbReference>
<dbReference type="InterPro" id="IPR036397">
    <property type="entry name" value="RNaseH_sf"/>
</dbReference>
<dbReference type="CDD" id="cd01647">
    <property type="entry name" value="RT_LTR"/>
    <property type="match status" value="1"/>
</dbReference>
<dbReference type="InterPro" id="IPR012337">
    <property type="entry name" value="RNaseH-like_sf"/>
</dbReference>
<organism evidence="3 4">
    <name type="scientific">Vitis vinifera</name>
    <name type="common">Grape</name>
    <dbReference type="NCBI Taxonomy" id="29760"/>
    <lineage>
        <taxon>Eukaryota</taxon>
        <taxon>Viridiplantae</taxon>
        <taxon>Streptophyta</taxon>
        <taxon>Embryophyta</taxon>
        <taxon>Tracheophyta</taxon>
        <taxon>Spermatophyta</taxon>
        <taxon>Magnoliopsida</taxon>
        <taxon>eudicotyledons</taxon>
        <taxon>Gunneridae</taxon>
        <taxon>Pentapetalae</taxon>
        <taxon>rosids</taxon>
        <taxon>Vitales</taxon>
        <taxon>Vitaceae</taxon>
        <taxon>Viteae</taxon>
        <taxon>Vitis</taxon>
    </lineage>
</organism>
<dbReference type="FunFam" id="1.10.340.70:FF:000001">
    <property type="entry name" value="Retrovirus-related Pol polyprotein from transposon gypsy-like Protein"/>
    <property type="match status" value="1"/>
</dbReference>
<dbReference type="AlphaFoldDB" id="A0A438HH18"/>
<dbReference type="Proteomes" id="UP000288805">
    <property type="component" value="Unassembled WGS sequence"/>
</dbReference>
<dbReference type="Pfam" id="PF00665">
    <property type="entry name" value="rve"/>
    <property type="match status" value="1"/>
</dbReference>
<dbReference type="SUPFAM" id="SSF56672">
    <property type="entry name" value="DNA/RNA polymerases"/>
    <property type="match status" value="1"/>
</dbReference>
<evidence type="ECO:0000256" key="1">
    <source>
        <dbReference type="ARBA" id="ARBA00023268"/>
    </source>
</evidence>
<dbReference type="Gene3D" id="1.10.340.70">
    <property type="match status" value="1"/>
</dbReference>
<evidence type="ECO:0000313" key="4">
    <source>
        <dbReference type="Proteomes" id="UP000288805"/>
    </source>
</evidence>
<dbReference type="PROSITE" id="PS50994">
    <property type="entry name" value="INTEGRASE"/>
    <property type="match status" value="1"/>
</dbReference>
<dbReference type="PANTHER" id="PTHR37984:SF5">
    <property type="entry name" value="PROTEIN NYNRIN-LIKE"/>
    <property type="match status" value="1"/>
</dbReference>
<dbReference type="PANTHER" id="PTHR37984">
    <property type="entry name" value="PROTEIN CBG26694"/>
    <property type="match status" value="1"/>
</dbReference>
<sequence length="703" mass="80583">MEENIDEFFSTIVKEECVQVATEWKEKYTIQSLNSVENDEESKNEEVEISKPELKPLPHGLKYVYLEANEEKPVVISATLTEEQEIELLKVLKENKRAIGWSISDLKGINPLICTHHIYLEENAKPVRQPQRRLNPLMQDVVRNEVLKLLDAGIIYPISDSSWVSPTQVVPKKSGITVMKNDEGELIPTKLTTDQVLERVAGHDYYCFLDGYSGYFQIAIALEDQEKTTFTCPFGTYAYRRMPFGLCNAPATFQRCMLSIFSDMVERIMEVFMDDLTVYGKTFDDWVVLGHIISKEGIQVDPAKIELISKLSSPTTVKENSYGLKHAKKLSEAKVTPHYCTNLGAVLGQREDGKPYVVYYASKTLNDAQKNYTTTEKELLAVDAKARLIRWILLLQEFNIQIKDKQGVENVVADHLSRVKVESHFEEAQINDEFPDDALCAVEKLPWFANIVNYLATGELPSEWNMETKKYFLSRAKHYAWDDPYLYKFCPDQIMRRCVPEDEQQDILRMCHEGACGGHFASRKTSAKILQSGFYWPTMFKDCNTHCKSCPQCQQLGKINTRYQMPQNHICVVEVFDCWGLDFMGPFPPSFGNLYILVGVDYVSKWVEAVACKSNDHKVVLKFLKENIFSRFGIPRAIISDGGSHFCNKPFSTLLQKYGVRHKVSTPYHPQTNGQAELANREIKRILTKVVNTTRKDWSTKFE</sequence>
<reference evidence="3 4" key="1">
    <citation type="journal article" date="2018" name="PLoS Genet.">
        <title>Population sequencing reveals clonal diversity and ancestral inbreeding in the grapevine cultivar Chardonnay.</title>
        <authorList>
            <person name="Roach M.J."/>
            <person name="Johnson D.L."/>
            <person name="Bohlmann J."/>
            <person name="van Vuuren H.J."/>
            <person name="Jones S.J."/>
            <person name="Pretorius I.S."/>
            <person name="Schmidt S.A."/>
            <person name="Borneman A.R."/>
        </authorList>
    </citation>
    <scope>NUCLEOTIDE SEQUENCE [LARGE SCALE GENOMIC DNA]</scope>
    <source>
        <strain evidence="4">cv. Chardonnay</strain>
        <tissue evidence="3">Leaf</tissue>
    </source>
</reference>
<name>A0A438HH18_VITVI</name>
<dbReference type="InterPro" id="IPR043502">
    <property type="entry name" value="DNA/RNA_pol_sf"/>
</dbReference>
<dbReference type="GO" id="GO:0015074">
    <property type="term" value="P:DNA integration"/>
    <property type="evidence" value="ECO:0007669"/>
    <property type="project" value="InterPro"/>
</dbReference>
<dbReference type="GO" id="GO:0003676">
    <property type="term" value="F:nucleic acid binding"/>
    <property type="evidence" value="ECO:0007669"/>
    <property type="project" value="InterPro"/>
</dbReference>
<dbReference type="Pfam" id="PF00078">
    <property type="entry name" value="RVT_1"/>
    <property type="match status" value="1"/>
</dbReference>
<evidence type="ECO:0000259" key="2">
    <source>
        <dbReference type="PROSITE" id="PS50994"/>
    </source>
</evidence>
<keyword evidence="1" id="KW-0511">Multifunctional enzyme</keyword>
<proteinExistence type="predicted"/>
<feature type="domain" description="Integrase catalytic" evidence="2">
    <location>
        <begin position="562"/>
        <end position="703"/>
    </location>
</feature>
<protein>
    <submittedName>
        <fullName evidence="3">Transposon Ty3-I Gag-Pol polyprotein</fullName>
    </submittedName>
</protein>
<dbReference type="EMBL" id="QGNW01000224">
    <property type="protein sequence ID" value="RVW83747.1"/>
    <property type="molecule type" value="Genomic_DNA"/>
</dbReference>
<dbReference type="SUPFAM" id="SSF53098">
    <property type="entry name" value="Ribonuclease H-like"/>
    <property type="match status" value="1"/>
</dbReference>
<comment type="caution">
    <text evidence="3">The sequence shown here is derived from an EMBL/GenBank/DDBJ whole genome shotgun (WGS) entry which is preliminary data.</text>
</comment>
<evidence type="ECO:0000313" key="3">
    <source>
        <dbReference type="EMBL" id="RVW83747.1"/>
    </source>
</evidence>
<dbReference type="Pfam" id="PF17919">
    <property type="entry name" value="RT_RNaseH_2"/>
    <property type="match status" value="1"/>
</dbReference>
<gene>
    <name evidence="3" type="primary">TY3B-I_703</name>
    <name evidence="3" type="ORF">CK203_045984</name>
</gene>
<dbReference type="InterPro" id="IPR000477">
    <property type="entry name" value="RT_dom"/>
</dbReference>
<dbReference type="Gene3D" id="3.30.420.10">
    <property type="entry name" value="Ribonuclease H-like superfamily/Ribonuclease H"/>
    <property type="match status" value="1"/>
</dbReference>
<dbReference type="InterPro" id="IPR043128">
    <property type="entry name" value="Rev_trsase/Diguanyl_cyclase"/>
</dbReference>
<dbReference type="CDD" id="cd09274">
    <property type="entry name" value="RNase_HI_RT_Ty3"/>
    <property type="match status" value="1"/>
</dbReference>
<dbReference type="InterPro" id="IPR041588">
    <property type="entry name" value="Integrase_H2C2"/>
</dbReference>
<dbReference type="Gene3D" id="3.10.10.10">
    <property type="entry name" value="HIV Type 1 Reverse Transcriptase, subunit A, domain 1"/>
    <property type="match status" value="1"/>
</dbReference>